<organism evidence="2">
    <name type="scientific">Vibrio sp. HB236076</name>
    <dbReference type="NCBI Taxonomy" id="3232307"/>
    <lineage>
        <taxon>Bacteria</taxon>
        <taxon>Pseudomonadati</taxon>
        <taxon>Pseudomonadota</taxon>
        <taxon>Gammaproteobacteria</taxon>
        <taxon>Vibrionales</taxon>
        <taxon>Vibrionaceae</taxon>
        <taxon>Vibrio</taxon>
    </lineage>
</organism>
<dbReference type="EMBL" id="CP162602">
    <property type="protein sequence ID" value="XDK26868.1"/>
    <property type="molecule type" value="Genomic_DNA"/>
</dbReference>
<proteinExistence type="predicted"/>
<keyword evidence="1" id="KW-0732">Signal</keyword>
<dbReference type="RefSeq" id="WP_306099782.1">
    <property type="nucleotide sequence ID" value="NZ_CP162602.1"/>
</dbReference>
<dbReference type="KEGG" id="vih:AB0763_13875"/>
<dbReference type="AlphaFoldDB" id="A0AB39HKE4"/>
<reference evidence="2" key="1">
    <citation type="submission" date="2024-07" db="EMBL/GenBank/DDBJ databases">
        <title>Genome Analysis of a Potential Novel Vibrio Species Secreting pH- and Thermo-stable Alginate Lyase and its Application in Producing Alginate Oligosaccharides.</title>
        <authorList>
            <person name="Huang H."/>
            <person name="Bao K."/>
        </authorList>
    </citation>
    <scope>NUCLEOTIDE SEQUENCE</scope>
    <source>
        <strain evidence="2">HB236076</strain>
        <plasmid evidence="2">p-HB236076</plasmid>
    </source>
</reference>
<feature type="chain" id="PRO_5044327593" evidence="1">
    <location>
        <begin position="23"/>
        <end position="59"/>
    </location>
</feature>
<accession>A0AB39HKE4</accession>
<gene>
    <name evidence="2" type="ORF">AB0763_13875</name>
</gene>
<name>A0AB39HKE4_9VIBR</name>
<geneLocation type="plasmid" evidence="2">
    <name>p-HB236076</name>
</geneLocation>
<protein>
    <submittedName>
        <fullName evidence="2">Uncharacterized protein</fullName>
    </submittedName>
</protein>
<keyword evidence="2" id="KW-0614">Plasmid</keyword>
<feature type="signal peptide" evidence="1">
    <location>
        <begin position="1"/>
        <end position="22"/>
    </location>
</feature>
<evidence type="ECO:0000313" key="2">
    <source>
        <dbReference type="EMBL" id="XDK26868.1"/>
    </source>
</evidence>
<sequence length="59" mass="6100">MIKQITAALLAVSFIAAPAAMAATSGDKGGVHANHQADKAGQQAQYIKIVGVSENNHQR</sequence>
<evidence type="ECO:0000256" key="1">
    <source>
        <dbReference type="SAM" id="SignalP"/>
    </source>
</evidence>